<accession>A0A178ZVE3</accession>
<dbReference type="InterPro" id="IPR047121">
    <property type="entry name" value="YjiB-like"/>
</dbReference>
<comment type="caution">
    <text evidence="1">The sequence shown here is derived from an EMBL/GenBank/DDBJ whole genome shotgun (WGS) entry which is preliminary data.</text>
</comment>
<dbReference type="Proteomes" id="UP000078343">
    <property type="component" value="Unassembled WGS sequence"/>
</dbReference>
<dbReference type="OrthoDB" id="2446447at2759"/>
<dbReference type="STRING" id="1367422.A0A178ZVE3"/>
<evidence type="ECO:0008006" key="3">
    <source>
        <dbReference type="Google" id="ProtNLM"/>
    </source>
</evidence>
<keyword evidence="2" id="KW-1185">Reference proteome</keyword>
<protein>
    <recommendedName>
        <fullName evidence="3">Cupin type-1 domain-containing protein</fullName>
    </recommendedName>
</protein>
<dbReference type="SUPFAM" id="SSF51182">
    <property type="entry name" value="RmlC-like cupins"/>
    <property type="match status" value="1"/>
</dbReference>
<organism evidence="1 2">
    <name type="scientific">Fonsecaea erecta</name>
    <dbReference type="NCBI Taxonomy" id="1367422"/>
    <lineage>
        <taxon>Eukaryota</taxon>
        <taxon>Fungi</taxon>
        <taxon>Dikarya</taxon>
        <taxon>Ascomycota</taxon>
        <taxon>Pezizomycotina</taxon>
        <taxon>Eurotiomycetes</taxon>
        <taxon>Chaetothyriomycetidae</taxon>
        <taxon>Chaetothyriales</taxon>
        <taxon>Herpotrichiellaceae</taxon>
        <taxon>Fonsecaea</taxon>
    </lineage>
</organism>
<dbReference type="PANTHER" id="PTHR36448">
    <property type="entry name" value="BLR7373 PROTEIN"/>
    <property type="match status" value="1"/>
</dbReference>
<reference evidence="1 2" key="1">
    <citation type="submission" date="2016-04" db="EMBL/GenBank/DDBJ databases">
        <title>Draft genome of Fonsecaea erecta CBS 125763.</title>
        <authorList>
            <person name="Weiss V.A."/>
            <person name="Vicente V.A."/>
            <person name="Raittz R.T."/>
            <person name="Moreno L.F."/>
            <person name="De Souza E.M."/>
            <person name="Pedrosa F.O."/>
            <person name="Steffens M.B."/>
            <person name="Faoro H."/>
            <person name="Tadra-Sfeir M.Z."/>
            <person name="Najafzadeh M.J."/>
            <person name="Felipe M.S."/>
            <person name="Teixeira M."/>
            <person name="Sun J."/>
            <person name="Xi L."/>
            <person name="Gomes R."/>
            <person name="De Azevedo C.M."/>
            <person name="Salgado C.G."/>
            <person name="Da Silva M.B."/>
            <person name="Nascimento M.F."/>
            <person name="Queiroz-Telles F."/>
            <person name="Attili D.S."/>
            <person name="Gorbushina A."/>
        </authorList>
    </citation>
    <scope>NUCLEOTIDE SEQUENCE [LARGE SCALE GENOMIC DNA]</scope>
    <source>
        <strain evidence="1 2">CBS 125763</strain>
    </source>
</reference>
<evidence type="ECO:0000313" key="1">
    <source>
        <dbReference type="EMBL" id="OAP63672.1"/>
    </source>
</evidence>
<dbReference type="Gene3D" id="2.60.120.10">
    <property type="entry name" value="Jelly Rolls"/>
    <property type="match status" value="1"/>
</dbReference>
<dbReference type="InterPro" id="IPR011051">
    <property type="entry name" value="RmlC_Cupin_sf"/>
</dbReference>
<name>A0A178ZVE3_9EURO</name>
<dbReference type="AlphaFoldDB" id="A0A178ZVE3"/>
<dbReference type="RefSeq" id="XP_018697039.1">
    <property type="nucleotide sequence ID" value="XM_018834415.1"/>
</dbReference>
<dbReference type="GeneID" id="30007069"/>
<dbReference type="InterPro" id="IPR014710">
    <property type="entry name" value="RmlC-like_jellyroll"/>
</dbReference>
<proteinExistence type="predicted"/>
<evidence type="ECO:0000313" key="2">
    <source>
        <dbReference type="Proteomes" id="UP000078343"/>
    </source>
</evidence>
<dbReference type="CDD" id="cd02219">
    <property type="entry name" value="cupin_YjlB-like"/>
    <property type="match status" value="1"/>
</dbReference>
<dbReference type="PANTHER" id="PTHR36448:SF2">
    <property type="entry name" value="CUPIN TYPE-1 DOMAIN-CONTAINING PROTEIN"/>
    <property type="match status" value="1"/>
</dbReference>
<gene>
    <name evidence="1" type="ORF">AYL99_02899</name>
</gene>
<dbReference type="EMBL" id="LVYI01000002">
    <property type="protein sequence ID" value="OAP63672.1"/>
    <property type="molecule type" value="Genomic_DNA"/>
</dbReference>
<sequence>MGFEPETYYLGPNKHCPNNDMPVLIYRDCLPLPLSEAKTTEFLESHAWEKKGTWGHISYRHFHPNTHECYGKKPLSPLGQSNAFFTLLLNFESCTGVFQGESRILVGCGKNDTSGGEEIEVHAGDVIVLPAGTGHCSLQSSADYRYIGVYPEVKQTPRLRDWWFPFVFTHMVRFQGAPKWRSELGKDEVGDSFRQEIQAVALPVQDPVNGSEGPLLKLWRKT</sequence>